<dbReference type="EMBL" id="VSRR010002420">
    <property type="protein sequence ID" value="MPC31354.1"/>
    <property type="molecule type" value="Genomic_DNA"/>
</dbReference>
<proteinExistence type="predicted"/>
<name>A0A5B7EFC7_PORTR</name>
<dbReference type="Gene3D" id="3.30.470.20">
    <property type="entry name" value="ATP-grasp fold, B domain"/>
    <property type="match status" value="1"/>
</dbReference>
<reference evidence="1 2" key="1">
    <citation type="submission" date="2019-05" db="EMBL/GenBank/DDBJ databases">
        <title>Another draft genome of Portunus trituberculatus and its Hox gene families provides insights of decapod evolution.</title>
        <authorList>
            <person name="Jeong J.-H."/>
            <person name="Song I."/>
            <person name="Kim S."/>
            <person name="Choi T."/>
            <person name="Kim D."/>
            <person name="Ryu S."/>
            <person name="Kim W."/>
        </authorList>
    </citation>
    <scope>NUCLEOTIDE SEQUENCE [LARGE SCALE GENOMIC DNA]</scope>
    <source>
        <tissue evidence="1">Muscle</tissue>
    </source>
</reference>
<dbReference type="SUPFAM" id="SSF56059">
    <property type="entry name" value="Glutathione synthetase ATP-binding domain-like"/>
    <property type="match status" value="1"/>
</dbReference>
<evidence type="ECO:0000313" key="2">
    <source>
        <dbReference type="Proteomes" id="UP000324222"/>
    </source>
</evidence>
<dbReference type="GO" id="GO:0005524">
    <property type="term" value="F:ATP binding"/>
    <property type="evidence" value="ECO:0007669"/>
    <property type="project" value="InterPro"/>
</dbReference>
<dbReference type="InterPro" id="IPR005615">
    <property type="entry name" value="Glutathione_synthase"/>
</dbReference>
<dbReference type="Proteomes" id="UP000324222">
    <property type="component" value="Unassembled WGS sequence"/>
</dbReference>
<protein>
    <recommendedName>
        <fullName evidence="3">Glutathione synthetase</fullName>
    </recommendedName>
</protein>
<comment type="caution">
    <text evidence="1">The sequence shown here is derived from an EMBL/GenBank/DDBJ whole genome shotgun (WGS) entry which is preliminary data.</text>
</comment>
<evidence type="ECO:0008006" key="3">
    <source>
        <dbReference type="Google" id="ProtNLM"/>
    </source>
</evidence>
<dbReference type="GO" id="GO:0004363">
    <property type="term" value="F:glutathione synthase activity"/>
    <property type="evidence" value="ECO:0007669"/>
    <property type="project" value="InterPro"/>
</dbReference>
<sequence>MFRCDYFYSVPSQIAQQVEINTIASSFGALAARISVMHSLGVPLWGGDHKCRLVGLLFRY</sequence>
<keyword evidence="2" id="KW-1185">Reference proteome</keyword>
<dbReference type="AlphaFoldDB" id="A0A5B7EFC7"/>
<evidence type="ECO:0000313" key="1">
    <source>
        <dbReference type="EMBL" id="MPC31354.1"/>
    </source>
</evidence>
<dbReference type="Pfam" id="PF03917">
    <property type="entry name" value="GSH_synth_ATP"/>
    <property type="match status" value="1"/>
</dbReference>
<accession>A0A5B7EFC7</accession>
<organism evidence="1 2">
    <name type="scientific">Portunus trituberculatus</name>
    <name type="common">Swimming crab</name>
    <name type="synonym">Neptunus trituberculatus</name>
    <dbReference type="NCBI Taxonomy" id="210409"/>
    <lineage>
        <taxon>Eukaryota</taxon>
        <taxon>Metazoa</taxon>
        <taxon>Ecdysozoa</taxon>
        <taxon>Arthropoda</taxon>
        <taxon>Crustacea</taxon>
        <taxon>Multicrustacea</taxon>
        <taxon>Malacostraca</taxon>
        <taxon>Eumalacostraca</taxon>
        <taxon>Eucarida</taxon>
        <taxon>Decapoda</taxon>
        <taxon>Pleocyemata</taxon>
        <taxon>Brachyura</taxon>
        <taxon>Eubrachyura</taxon>
        <taxon>Portunoidea</taxon>
        <taxon>Portunidae</taxon>
        <taxon>Portuninae</taxon>
        <taxon>Portunus</taxon>
    </lineage>
</organism>
<gene>
    <name evidence="1" type="ORF">E2C01_024641</name>
</gene>